<dbReference type="AlphaFoldDB" id="G3H0A6"/>
<dbReference type="InParanoid" id="G3H0A6"/>
<organism evidence="1 2">
    <name type="scientific">Cricetulus griseus</name>
    <name type="common">Chinese hamster</name>
    <name type="synonym">Cricetulus barabensis griseus</name>
    <dbReference type="NCBI Taxonomy" id="10029"/>
    <lineage>
        <taxon>Eukaryota</taxon>
        <taxon>Metazoa</taxon>
        <taxon>Chordata</taxon>
        <taxon>Craniata</taxon>
        <taxon>Vertebrata</taxon>
        <taxon>Euteleostomi</taxon>
        <taxon>Mammalia</taxon>
        <taxon>Eutheria</taxon>
        <taxon>Euarchontoglires</taxon>
        <taxon>Glires</taxon>
        <taxon>Rodentia</taxon>
        <taxon>Myomorpha</taxon>
        <taxon>Muroidea</taxon>
        <taxon>Cricetidae</taxon>
        <taxon>Cricetinae</taxon>
        <taxon>Cricetulus</taxon>
    </lineage>
</organism>
<evidence type="ECO:0000313" key="1">
    <source>
        <dbReference type="EMBL" id="EGV97551.1"/>
    </source>
</evidence>
<dbReference type="Proteomes" id="UP000001075">
    <property type="component" value="Unassembled WGS sequence"/>
</dbReference>
<sequence length="67" mass="7141">MACLFNPAHSISGMSLCTEKCTSSFLSPDLHFLEDTFSVSGSTHYCQGRQPVGFTGGVGLTPNTKQI</sequence>
<proteinExistence type="predicted"/>
<name>G3H0A6_CRIGR</name>
<gene>
    <name evidence="1" type="ORF">I79_003560</name>
</gene>
<evidence type="ECO:0000313" key="2">
    <source>
        <dbReference type="Proteomes" id="UP000001075"/>
    </source>
</evidence>
<dbReference type="EMBL" id="JH000089">
    <property type="protein sequence ID" value="EGV97551.1"/>
    <property type="molecule type" value="Genomic_DNA"/>
</dbReference>
<accession>G3H0A6</accession>
<protein>
    <submittedName>
        <fullName evidence="1">Uncharacterized protein</fullName>
    </submittedName>
</protein>
<reference evidence="2" key="1">
    <citation type="journal article" date="2011" name="Nat. Biotechnol.">
        <title>The genomic sequence of the Chinese hamster ovary (CHO)-K1 cell line.</title>
        <authorList>
            <person name="Xu X."/>
            <person name="Nagarajan H."/>
            <person name="Lewis N.E."/>
            <person name="Pan S."/>
            <person name="Cai Z."/>
            <person name="Liu X."/>
            <person name="Chen W."/>
            <person name="Xie M."/>
            <person name="Wang W."/>
            <person name="Hammond S."/>
            <person name="Andersen M.R."/>
            <person name="Neff N."/>
            <person name="Passarelli B."/>
            <person name="Koh W."/>
            <person name="Fan H.C."/>
            <person name="Wang J."/>
            <person name="Gui Y."/>
            <person name="Lee K.H."/>
            <person name="Betenbaugh M.J."/>
            <person name="Quake S.R."/>
            <person name="Famili I."/>
            <person name="Palsson B.O."/>
            <person name="Wang J."/>
        </authorList>
    </citation>
    <scope>NUCLEOTIDE SEQUENCE [LARGE SCALE GENOMIC DNA]</scope>
    <source>
        <strain evidence="2">CHO K1 cell line</strain>
    </source>
</reference>